<dbReference type="PRINTS" id="PR00344">
    <property type="entry name" value="BCTRLSENSOR"/>
</dbReference>
<evidence type="ECO:0000256" key="14">
    <source>
        <dbReference type="SAM" id="Phobius"/>
    </source>
</evidence>
<keyword evidence="4" id="KW-1003">Cell membrane</keyword>
<dbReference type="InterPro" id="IPR003594">
    <property type="entry name" value="HATPase_dom"/>
</dbReference>
<dbReference type="SMART" id="SM00387">
    <property type="entry name" value="HATPase_c"/>
    <property type="match status" value="1"/>
</dbReference>
<comment type="catalytic activity">
    <reaction evidence="1">
        <text>ATP + protein L-histidine = ADP + protein N-phospho-L-histidine.</text>
        <dbReference type="EC" id="2.7.13.3"/>
    </reaction>
</comment>
<evidence type="ECO:0000256" key="2">
    <source>
        <dbReference type="ARBA" id="ARBA00004651"/>
    </source>
</evidence>
<keyword evidence="13 14" id="KW-0472">Membrane</keyword>
<feature type="domain" description="Histidine kinase" evidence="15">
    <location>
        <begin position="256"/>
        <end position="467"/>
    </location>
</feature>
<keyword evidence="11 14" id="KW-1133">Transmembrane helix</keyword>
<reference evidence="17 18" key="1">
    <citation type="journal article" date="2007" name="Int. J. Syst. Evol. Microbiol.">
        <title>Paenibacillus ginsengarvi sp. nov., isolated from soil from ginseng cultivation.</title>
        <authorList>
            <person name="Yoon M.H."/>
            <person name="Ten L.N."/>
            <person name="Im W.T."/>
        </authorList>
    </citation>
    <scope>NUCLEOTIDE SEQUENCE [LARGE SCALE GENOMIC DNA]</scope>
    <source>
        <strain evidence="17 18">KCTC 13059</strain>
    </source>
</reference>
<evidence type="ECO:0000313" key="18">
    <source>
        <dbReference type="Proteomes" id="UP000282311"/>
    </source>
</evidence>
<accession>A0A3B0C8L6</accession>
<dbReference type="GO" id="GO:0000155">
    <property type="term" value="F:phosphorelay sensor kinase activity"/>
    <property type="evidence" value="ECO:0007669"/>
    <property type="project" value="InterPro"/>
</dbReference>
<keyword evidence="8" id="KW-0547">Nucleotide-binding</keyword>
<dbReference type="InterPro" id="IPR036890">
    <property type="entry name" value="HATPase_C_sf"/>
</dbReference>
<dbReference type="EC" id="2.7.13.3" evidence="3"/>
<dbReference type="RefSeq" id="WP_120748979.1">
    <property type="nucleotide sequence ID" value="NZ_RBAH01000014.1"/>
</dbReference>
<comment type="subcellular location">
    <subcellularLocation>
        <location evidence="2">Cell membrane</location>
        <topology evidence="2">Multi-pass membrane protein</topology>
    </subcellularLocation>
</comment>
<dbReference type="SMART" id="SM00388">
    <property type="entry name" value="HisKA"/>
    <property type="match status" value="1"/>
</dbReference>
<evidence type="ECO:0000256" key="10">
    <source>
        <dbReference type="ARBA" id="ARBA00022840"/>
    </source>
</evidence>
<dbReference type="Proteomes" id="UP000282311">
    <property type="component" value="Unassembled WGS sequence"/>
</dbReference>
<dbReference type="InterPro" id="IPR005467">
    <property type="entry name" value="His_kinase_dom"/>
</dbReference>
<gene>
    <name evidence="17" type="ORF">D7M11_19825</name>
</gene>
<keyword evidence="6" id="KW-0808">Transferase</keyword>
<feature type="transmembrane region" description="Helical" evidence="14">
    <location>
        <begin position="6"/>
        <end position="30"/>
    </location>
</feature>
<dbReference type="OrthoDB" id="9780718at2"/>
<keyword evidence="5" id="KW-0597">Phosphoprotein</keyword>
<comment type="caution">
    <text evidence="17">The sequence shown here is derived from an EMBL/GenBank/DDBJ whole genome shotgun (WGS) entry which is preliminary data.</text>
</comment>
<keyword evidence="10" id="KW-0067">ATP-binding</keyword>
<evidence type="ECO:0000256" key="4">
    <source>
        <dbReference type="ARBA" id="ARBA00022475"/>
    </source>
</evidence>
<dbReference type="InterPro" id="IPR036097">
    <property type="entry name" value="HisK_dim/P_sf"/>
</dbReference>
<name>A0A3B0C8L6_9BACL</name>
<dbReference type="InterPro" id="IPR003661">
    <property type="entry name" value="HisK_dim/P_dom"/>
</dbReference>
<evidence type="ECO:0000256" key="11">
    <source>
        <dbReference type="ARBA" id="ARBA00022989"/>
    </source>
</evidence>
<dbReference type="FunFam" id="1.10.287.130:FF:000001">
    <property type="entry name" value="Two-component sensor histidine kinase"/>
    <property type="match status" value="1"/>
</dbReference>
<dbReference type="SUPFAM" id="SSF55874">
    <property type="entry name" value="ATPase domain of HSP90 chaperone/DNA topoisomerase II/histidine kinase"/>
    <property type="match status" value="1"/>
</dbReference>
<dbReference type="CDD" id="cd00082">
    <property type="entry name" value="HisKA"/>
    <property type="match status" value="1"/>
</dbReference>
<evidence type="ECO:0000256" key="3">
    <source>
        <dbReference type="ARBA" id="ARBA00012438"/>
    </source>
</evidence>
<evidence type="ECO:0000256" key="1">
    <source>
        <dbReference type="ARBA" id="ARBA00000085"/>
    </source>
</evidence>
<protein>
    <recommendedName>
        <fullName evidence="3">histidine kinase</fullName>
        <ecNumber evidence="3">2.7.13.3</ecNumber>
    </recommendedName>
</protein>
<keyword evidence="18" id="KW-1185">Reference proteome</keyword>
<keyword evidence="7 14" id="KW-0812">Transmembrane</keyword>
<dbReference type="PROSITE" id="PS50885">
    <property type="entry name" value="HAMP"/>
    <property type="match status" value="1"/>
</dbReference>
<dbReference type="PANTHER" id="PTHR45528">
    <property type="entry name" value="SENSOR HISTIDINE KINASE CPXA"/>
    <property type="match status" value="1"/>
</dbReference>
<evidence type="ECO:0000313" key="17">
    <source>
        <dbReference type="EMBL" id="RKN80724.1"/>
    </source>
</evidence>
<keyword evidence="9 17" id="KW-0418">Kinase</keyword>
<dbReference type="PROSITE" id="PS50109">
    <property type="entry name" value="HIS_KIN"/>
    <property type="match status" value="1"/>
</dbReference>
<evidence type="ECO:0000256" key="6">
    <source>
        <dbReference type="ARBA" id="ARBA00022679"/>
    </source>
</evidence>
<dbReference type="GO" id="GO:0005886">
    <property type="term" value="C:plasma membrane"/>
    <property type="evidence" value="ECO:0007669"/>
    <property type="project" value="UniProtKB-SubCell"/>
</dbReference>
<dbReference type="GO" id="GO:0005524">
    <property type="term" value="F:ATP binding"/>
    <property type="evidence" value="ECO:0007669"/>
    <property type="project" value="UniProtKB-KW"/>
</dbReference>
<proteinExistence type="predicted"/>
<evidence type="ECO:0000256" key="13">
    <source>
        <dbReference type="ARBA" id="ARBA00023136"/>
    </source>
</evidence>
<dbReference type="CDD" id="cd00075">
    <property type="entry name" value="HATPase"/>
    <property type="match status" value="1"/>
</dbReference>
<dbReference type="Gene3D" id="1.10.287.130">
    <property type="match status" value="1"/>
</dbReference>
<dbReference type="PANTHER" id="PTHR45528:SF1">
    <property type="entry name" value="SENSOR HISTIDINE KINASE CPXA"/>
    <property type="match status" value="1"/>
</dbReference>
<dbReference type="SUPFAM" id="SSF47384">
    <property type="entry name" value="Homodimeric domain of signal transducing histidine kinase"/>
    <property type="match status" value="1"/>
</dbReference>
<dbReference type="InterPro" id="IPR050398">
    <property type="entry name" value="HssS/ArlS-like"/>
</dbReference>
<evidence type="ECO:0000256" key="7">
    <source>
        <dbReference type="ARBA" id="ARBA00022692"/>
    </source>
</evidence>
<dbReference type="Pfam" id="PF02518">
    <property type="entry name" value="HATPase_c"/>
    <property type="match status" value="1"/>
</dbReference>
<feature type="transmembrane region" description="Helical" evidence="14">
    <location>
        <begin position="172"/>
        <end position="194"/>
    </location>
</feature>
<evidence type="ECO:0000256" key="12">
    <source>
        <dbReference type="ARBA" id="ARBA00023012"/>
    </source>
</evidence>
<dbReference type="InterPro" id="IPR003660">
    <property type="entry name" value="HAMP_dom"/>
</dbReference>
<feature type="domain" description="HAMP" evidence="16">
    <location>
        <begin position="196"/>
        <end position="248"/>
    </location>
</feature>
<keyword evidence="12" id="KW-0902">Two-component regulatory system</keyword>
<evidence type="ECO:0000259" key="15">
    <source>
        <dbReference type="PROSITE" id="PS50109"/>
    </source>
</evidence>
<dbReference type="EMBL" id="RBAH01000014">
    <property type="protein sequence ID" value="RKN80724.1"/>
    <property type="molecule type" value="Genomic_DNA"/>
</dbReference>
<dbReference type="InterPro" id="IPR004358">
    <property type="entry name" value="Sig_transdc_His_kin-like_C"/>
</dbReference>
<evidence type="ECO:0000256" key="5">
    <source>
        <dbReference type="ARBA" id="ARBA00022553"/>
    </source>
</evidence>
<dbReference type="Pfam" id="PF00512">
    <property type="entry name" value="HisKA"/>
    <property type="match status" value="1"/>
</dbReference>
<evidence type="ECO:0000259" key="16">
    <source>
        <dbReference type="PROSITE" id="PS50885"/>
    </source>
</evidence>
<organism evidence="17 18">
    <name type="scientific">Paenibacillus ginsengarvi</name>
    <dbReference type="NCBI Taxonomy" id="400777"/>
    <lineage>
        <taxon>Bacteria</taxon>
        <taxon>Bacillati</taxon>
        <taxon>Bacillota</taxon>
        <taxon>Bacilli</taxon>
        <taxon>Bacillales</taxon>
        <taxon>Paenibacillaceae</taxon>
        <taxon>Paenibacillus</taxon>
    </lineage>
</organism>
<dbReference type="Gene3D" id="6.10.340.10">
    <property type="match status" value="1"/>
</dbReference>
<evidence type="ECO:0000256" key="8">
    <source>
        <dbReference type="ARBA" id="ARBA00022741"/>
    </source>
</evidence>
<dbReference type="Gene3D" id="3.30.565.10">
    <property type="entry name" value="Histidine kinase-like ATPase, C-terminal domain"/>
    <property type="match status" value="1"/>
</dbReference>
<evidence type="ECO:0000256" key="9">
    <source>
        <dbReference type="ARBA" id="ARBA00022777"/>
    </source>
</evidence>
<sequence length="467" mass="50860">MKLFVQINVAFGVLLVFILSAIAVLFHFVLLDHFITVQKNDMQQASATISTHMQADSVAMSGVTGAASVANVTSVTTQPSAAAVAISPITATLTPVLGFDAVITDNDSNIVYSTLPASTLHITAQKLDNVSGVQIVQEGKDERFLVASKTIDAGMLTLFTPMSKIQAIEKSLLGRLLVVLCIGGALVFLLSLVITRKLIKPLMQLQGELRKVENRRFSEVKRIRAGGEIGVVAETVYDMAEELEKYNRIQKQFIQNASHELKTPLMSIAGYAEGIRDGIFEGEDVRKGLDVIISESGRLKNIVTEMTLLAKLDGEEHIFRMDAVPIAEMITETIERINPLLVRNGLAVEVDYSDEAARRTVIRADRDKLLQALLNVVSNATRYARKEIRIRISRGKKQIDISITDDGDGIPSSLLPHLFHRFVKGKDGETGLGLAISRAIVERCGGCIAARNHETGGADVSMRFPAA</sequence>
<dbReference type="AlphaFoldDB" id="A0A3B0C8L6"/>